<gene>
    <name evidence="3" type="ORF">K493DRAFT_63525</name>
</gene>
<evidence type="ECO:0000259" key="2">
    <source>
        <dbReference type="PROSITE" id="PS51205"/>
    </source>
</evidence>
<evidence type="ECO:0000313" key="4">
    <source>
        <dbReference type="Proteomes" id="UP000193498"/>
    </source>
</evidence>
<feature type="compositionally biased region" description="Polar residues" evidence="1">
    <location>
        <begin position="247"/>
        <end position="259"/>
    </location>
</feature>
<dbReference type="PANTHER" id="PTHR23101:SF25">
    <property type="entry name" value="GTPASE-ACTIVATING PROTEIN AND VPS9 DOMAIN-CONTAINING PROTEIN 1"/>
    <property type="match status" value="1"/>
</dbReference>
<feature type="compositionally biased region" description="Polar residues" evidence="1">
    <location>
        <begin position="213"/>
        <end position="233"/>
    </location>
</feature>
<dbReference type="GO" id="GO:0005829">
    <property type="term" value="C:cytosol"/>
    <property type="evidence" value="ECO:0007669"/>
    <property type="project" value="TreeGrafter"/>
</dbReference>
<comment type="caution">
    <text evidence="3">The sequence shown here is derived from an EMBL/GenBank/DDBJ whole genome shotgun (WGS) entry which is preliminary data.</text>
</comment>
<dbReference type="GO" id="GO:0005085">
    <property type="term" value="F:guanyl-nucleotide exchange factor activity"/>
    <property type="evidence" value="ECO:0007669"/>
    <property type="project" value="InterPro"/>
</dbReference>
<dbReference type="EMBL" id="MCFE01000041">
    <property type="protein sequence ID" value="ORY03869.1"/>
    <property type="molecule type" value="Genomic_DNA"/>
</dbReference>
<sequence>MEKLVMNRLYKYAFCPVTTDDAEKDEVLSQRIQLYRWVREEHLDIPANSHNESFLQFAQAELLKMNHYKAPRDKLICILNCCIIIFGLLKHLNTDTSADRFLPVLILVVIRANPSKLISNVQYISRFRNPDKLQSEAGYYLTNLMGAISFIESMDCKSLSISVDEFNRHIDQTVEEISPKQTLPEPLSRSLSCDTSINAISTPNQKNPRHSFEPSSKSHSLRQSARPASTISRFLSDIESEDAVTIKTPSRSQPTSTHPTPYRLPRSGDKPSISSLREARGFNSLSSPLSARKRSSTVGPTYPTTPLRKSPTSERTPGSSVDYSKALAILKDMFTTIDPATCESILHANKGHLQPSIEALLDISTKNMVASSVEMNQFH</sequence>
<evidence type="ECO:0000256" key="1">
    <source>
        <dbReference type="SAM" id="MobiDB-lite"/>
    </source>
</evidence>
<organism evidence="3 4">
    <name type="scientific">Basidiobolus meristosporus CBS 931.73</name>
    <dbReference type="NCBI Taxonomy" id="1314790"/>
    <lineage>
        <taxon>Eukaryota</taxon>
        <taxon>Fungi</taxon>
        <taxon>Fungi incertae sedis</taxon>
        <taxon>Zoopagomycota</taxon>
        <taxon>Entomophthoromycotina</taxon>
        <taxon>Basidiobolomycetes</taxon>
        <taxon>Basidiobolales</taxon>
        <taxon>Basidiobolaceae</taxon>
        <taxon>Basidiobolus</taxon>
    </lineage>
</organism>
<dbReference type="STRING" id="1314790.A0A1Y1Z0X3"/>
<evidence type="ECO:0000313" key="3">
    <source>
        <dbReference type="EMBL" id="ORY03869.1"/>
    </source>
</evidence>
<dbReference type="Pfam" id="PF02204">
    <property type="entry name" value="VPS9"/>
    <property type="match status" value="1"/>
</dbReference>
<accession>A0A1Y1Z0X3</accession>
<dbReference type="Gene3D" id="1.20.1050.80">
    <property type="entry name" value="VPS9 domain"/>
    <property type="match status" value="1"/>
</dbReference>
<dbReference type="Gene3D" id="1.10.8.10">
    <property type="entry name" value="DNA helicase RuvA subunit, C-terminal domain"/>
    <property type="match status" value="1"/>
</dbReference>
<dbReference type="FunCoup" id="A0A1Y1Z0X3">
    <property type="interactions" value="91"/>
</dbReference>
<feature type="domain" description="VPS9" evidence="2">
    <location>
        <begin position="22"/>
        <end position="160"/>
    </location>
</feature>
<dbReference type="InterPro" id="IPR003123">
    <property type="entry name" value="VPS9"/>
</dbReference>
<dbReference type="GO" id="GO:0016192">
    <property type="term" value="P:vesicle-mediated transport"/>
    <property type="evidence" value="ECO:0007669"/>
    <property type="project" value="InterPro"/>
</dbReference>
<dbReference type="AlphaFoldDB" id="A0A1Y1Z0X3"/>
<dbReference type="InterPro" id="IPR009060">
    <property type="entry name" value="UBA-like_sf"/>
</dbReference>
<name>A0A1Y1Z0X3_9FUNG</name>
<feature type="compositionally biased region" description="Polar residues" evidence="1">
    <location>
        <begin position="197"/>
        <end position="206"/>
    </location>
</feature>
<dbReference type="GO" id="GO:0030139">
    <property type="term" value="C:endocytic vesicle"/>
    <property type="evidence" value="ECO:0007669"/>
    <property type="project" value="TreeGrafter"/>
</dbReference>
<dbReference type="SUPFAM" id="SSF109993">
    <property type="entry name" value="VPS9 domain"/>
    <property type="match status" value="1"/>
</dbReference>
<reference evidence="3 4" key="1">
    <citation type="submission" date="2016-07" db="EMBL/GenBank/DDBJ databases">
        <title>Pervasive Adenine N6-methylation of Active Genes in Fungi.</title>
        <authorList>
            <consortium name="DOE Joint Genome Institute"/>
            <person name="Mondo S.J."/>
            <person name="Dannebaum R.O."/>
            <person name="Kuo R.C."/>
            <person name="Labutti K."/>
            <person name="Haridas S."/>
            <person name="Kuo A."/>
            <person name="Salamov A."/>
            <person name="Ahrendt S.R."/>
            <person name="Lipzen A."/>
            <person name="Sullivan W."/>
            <person name="Andreopoulos W.B."/>
            <person name="Clum A."/>
            <person name="Lindquist E."/>
            <person name="Daum C."/>
            <person name="Ramamoorthy G.K."/>
            <person name="Gryganskyi A."/>
            <person name="Culley D."/>
            <person name="Magnuson J.K."/>
            <person name="James T.Y."/>
            <person name="O'Malley M.A."/>
            <person name="Stajich J.E."/>
            <person name="Spatafora J.W."/>
            <person name="Visel A."/>
            <person name="Grigoriev I.V."/>
        </authorList>
    </citation>
    <scope>NUCLEOTIDE SEQUENCE [LARGE SCALE GENOMIC DNA]</scope>
    <source>
        <strain evidence="3 4">CBS 931.73</strain>
    </source>
</reference>
<dbReference type="SUPFAM" id="SSF46934">
    <property type="entry name" value="UBA-like"/>
    <property type="match status" value="1"/>
</dbReference>
<feature type="region of interest" description="Disordered" evidence="1">
    <location>
        <begin position="197"/>
        <end position="320"/>
    </location>
</feature>
<dbReference type="PROSITE" id="PS51205">
    <property type="entry name" value="VPS9"/>
    <property type="match status" value="1"/>
</dbReference>
<proteinExistence type="predicted"/>
<dbReference type="InParanoid" id="A0A1Y1Z0X3"/>
<dbReference type="PANTHER" id="PTHR23101">
    <property type="entry name" value="RAB GDP/GTP EXCHANGE FACTOR"/>
    <property type="match status" value="1"/>
</dbReference>
<dbReference type="GO" id="GO:0031267">
    <property type="term" value="F:small GTPase binding"/>
    <property type="evidence" value="ECO:0007669"/>
    <property type="project" value="TreeGrafter"/>
</dbReference>
<protein>
    <recommendedName>
        <fullName evidence="2">VPS9 domain-containing protein</fullName>
    </recommendedName>
</protein>
<dbReference type="InterPro" id="IPR045046">
    <property type="entry name" value="Vps9-like"/>
</dbReference>
<dbReference type="SMART" id="SM00167">
    <property type="entry name" value="VPS9"/>
    <property type="match status" value="1"/>
</dbReference>
<keyword evidence="4" id="KW-1185">Reference proteome</keyword>
<dbReference type="Proteomes" id="UP000193498">
    <property type="component" value="Unassembled WGS sequence"/>
</dbReference>
<dbReference type="InterPro" id="IPR037191">
    <property type="entry name" value="VPS9_dom_sf"/>
</dbReference>
<dbReference type="OrthoDB" id="300289at2759"/>